<feature type="non-terminal residue" evidence="1">
    <location>
        <position position="1"/>
    </location>
</feature>
<comment type="caution">
    <text evidence="1">The sequence shown here is derived from an EMBL/GenBank/DDBJ whole genome shotgun (WGS) entry which is preliminary data.</text>
</comment>
<gene>
    <name evidence="1" type="ORF">A3Q56_08592</name>
</gene>
<dbReference type="Proteomes" id="UP000078046">
    <property type="component" value="Unassembled WGS sequence"/>
</dbReference>
<accession>A0A177AQA4</accession>
<proteinExistence type="predicted"/>
<protein>
    <submittedName>
        <fullName evidence="1">Uncharacterized protein</fullName>
    </submittedName>
</protein>
<dbReference type="EMBL" id="LWCA01002763">
    <property type="protein sequence ID" value="OAF63702.1"/>
    <property type="molecule type" value="Genomic_DNA"/>
</dbReference>
<keyword evidence="2" id="KW-1185">Reference proteome</keyword>
<reference evidence="1 2" key="1">
    <citation type="submission" date="2016-04" db="EMBL/GenBank/DDBJ databases">
        <title>The genome of Intoshia linei affirms orthonectids as highly simplified spiralians.</title>
        <authorList>
            <person name="Mikhailov K.V."/>
            <person name="Slusarev G.S."/>
            <person name="Nikitin M.A."/>
            <person name="Logacheva M.D."/>
            <person name="Penin A."/>
            <person name="Aleoshin V."/>
            <person name="Panchin Y.V."/>
        </authorList>
    </citation>
    <scope>NUCLEOTIDE SEQUENCE [LARGE SCALE GENOMIC DNA]</scope>
    <source>
        <strain evidence="1">Intl2013</strain>
        <tissue evidence="1">Whole animal</tissue>
    </source>
</reference>
<organism evidence="1 2">
    <name type="scientific">Intoshia linei</name>
    <dbReference type="NCBI Taxonomy" id="1819745"/>
    <lineage>
        <taxon>Eukaryota</taxon>
        <taxon>Metazoa</taxon>
        <taxon>Spiralia</taxon>
        <taxon>Lophotrochozoa</taxon>
        <taxon>Mesozoa</taxon>
        <taxon>Orthonectida</taxon>
        <taxon>Rhopaluridae</taxon>
        <taxon>Intoshia</taxon>
    </lineage>
</organism>
<dbReference type="AlphaFoldDB" id="A0A177AQA4"/>
<sequence>NLINVMDAEETVQKKTENSNAQHRITNVRGVRNTLITKNGVGTM</sequence>
<name>A0A177AQA4_9BILA</name>
<evidence type="ECO:0000313" key="2">
    <source>
        <dbReference type="Proteomes" id="UP000078046"/>
    </source>
</evidence>
<evidence type="ECO:0000313" key="1">
    <source>
        <dbReference type="EMBL" id="OAF63702.1"/>
    </source>
</evidence>